<sequence length="98" mass="11528">MMIFSKTDNLNRLSFDMEMKKRKVYKNITRVKGRMVPVIDWQISLYINGNKLDEDEVFVEDVFFNSLLYSGKYPMFTCTCGIFGCGGYYVDVVHNNER</sequence>
<accession>A0ABX3GWU6</accession>
<reference evidence="1 2" key="1">
    <citation type="submission" date="2016-10" db="EMBL/GenBank/DDBJ databases">
        <title>Paenibacillus species isolates.</title>
        <authorList>
            <person name="Beno S.M."/>
        </authorList>
    </citation>
    <scope>NUCLEOTIDE SEQUENCE [LARGE SCALE GENOMIC DNA]</scope>
    <source>
        <strain evidence="1 2">FSL H7-0744</strain>
    </source>
</reference>
<evidence type="ECO:0000313" key="2">
    <source>
        <dbReference type="Proteomes" id="UP000187412"/>
    </source>
</evidence>
<evidence type="ECO:0008006" key="3">
    <source>
        <dbReference type="Google" id="ProtNLM"/>
    </source>
</evidence>
<name>A0ABX3GWU6_PAEBO</name>
<protein>
    <recommendedName>
        <fullName evidence="3">Post-SET domain-containing protein</fullName>
    </recommendedName>
</protein>
<organism evidence="1 2">
    <name type="scientific">Paenibacillus borealis</name>
    <dbReference type="NCBI Taxonomy" id="160799"/>
    <lineage>
        <taxon>Bacteria</taxon>
        <taxon>Bacillati</taxon>
        <taxon>Bacillota</taxon>
        <taxon>Bacilli</taxon>
        <taxon>Bacillales</taxon>
        <taxon>Paenibacillaceae</taxon>
        <taxon>Paenibacillus</taxon>
    </lineage>
</organism>
<evidence type="ECO:0000313" key="1">
    <source>
        <dbReference type="EMBL" id="OMD39417.1"/>
    </source>
</evidence>
<comment type="caution">
    <text evidence="1">The sequence shown here is derived from an EMBL/GenBank/DDBJ whole genome shotgun (WGS) entry which is preliminary data.</text>
</comment>
<proteinExistence type="predicted"/>
<dbReference type="EMBL" id="MPTB01000056">
    <property type="protein sequence ID" value="OMD39417.1"/>
    <property type="molecule type" value="Genomic_DNA"/>
</dbReference>
<keyword evidence="2" id="KW-1185">Reference proteome</keyword>
<dbReference type="RefSeq" id="WP_076114008.1">
    <property type="nucleotide sequence ID" value="NZ_MPTB01000056.1"/>
</dbReference>
<dbReference type="Proteomes" id="UP000187412">
    <property type="component" value="Unassembled WGS sequence"/>
</dbReference>
<gene>
    <name evidence="1" type="ORF">BSK56_29570</name>
</gene>